<name>E1XUA2_9CAUD</name>
<dbReference type="Proteomes" id="UP000000335">
    <property type="component" value="Segment"/>
</dbReference>
<proteinExistence type="predicted"/>
<reference evidence="1 2" key="1">
    <citation type="journal article" date="2010" name="J. Bacteriol.">
        <title>A conserved acetyl esterase domain targets diverse bacteriophages to the Vi capsular receptor of Salmonella enterica serovar Typhi.</title>
        <authorList>
            <person name="Pickard D."/>
            <person name="Toribio A.L."/>
            <person name="Petty N.K."/>
            <person name="van Tonder A."/>
            <person name="Yu L."/>
            <person name="Goulding D."/>
            <person name="Barrell B."/>
            <person name="Rance R."/>
            <person name="Harris D."/>
            <person name="Wetter M."/>
            <person name="Wain J."/>
            <person name="Choudhary J."/>
            <person name="Thomson N."/>
            <person name="Dougan G."/>
        </authorList>
    </citation>
    <scope>NUCLEOTIDE SEQUENCE [LARGE SCALE GENOMIC DNA]</scope>
</reference>
<keyword evidence="2" id="KW-1185">Reference proteome</keyword>
<dbReference type="OrthoDB" id="19025at10239"/>
<accession>E1XUA2</accession>
<dbReference type="KEGG" id="vg:10324336"/>
<dbReference type="Pfam" id="PF11247">
    <property type="entry name" value="Phage_T7_55"/>
    <property type="match status" value="1"/>
</dbReference>
<gene>
    <name evidence="1" type="primary">5.5</name>
    <name evidence="1" type="ORF">Vi06_24</name>
</gene>
<dbReference type="InterPro" id="IPR022611">
    <property type="entry name" value="Phage_T7_5.5"/>
</dbReference>
<sequence>MTMTKRFKVSFEVTAKLSSDVLEILEEDALLLCKQVDSGEVVPDGKQRELLTQFLTHGMDGVMSYIVRTTFRRAIKELPEEYNDRDSLRLSPATVREVR</sequence>
<dbReference type="GeneID" id="10324336"/>
<organism evidence="1 2">
    <name type="scientific">Salmonella phage Vi06</name>
    <dbReference type="NCBI Taxonomy" id="866889"/>
    <lineage>
        <taxon>Viruses</taxon>
        <taxon>Duplodnaviria</taxon>
        <taxon>Heunggongvirae</taxon>
        <taxon>Uroviricota</taxon>
        <taxon>Caudoviricetes</taxon>
        <taxon>Autographivirales</taxon>
        <taxon>Autotranscriptaviridae</taxon>
        <taxon>Studiervirinae</taxon>
        <taxon>Teseptimavirus</taxon>
        <taxon>Teseptimavirus Vi06</taxon>
    </lineage>
</organism>
<evidence type="ECO:0000313" key="1">
    <source>
        <dbReference type="EMBL" id="CBV65222.1"/>
    </source>
</evidence>
<protein>
    <submittedName>
        <fullName evidence="1">Conserved hypothetical phage protein</fullName>
    </submittedName>
</protein>
<dbReference type="RefSeq" id="YP_004306673.1">
    <property type="nucleotide sequence ID" value="NC_015271.1"/>
</dbReference>
<evidence type="ECO:0000313" key="2">
    <source>
        <dbReference type="Proteomes" id="UP000000335"/>
    </source>
</evidence>
<dbReference type="EMBL" id="FR667955">
    <property type="protein sequence ID" value="CBV65222.1"/>
    <property type="molecule type" value="Genomic_DNA"/>
</dbReference>